<evidence type="ECO:0000313" key="1">
    <source>
        <dbReference type="EnsemblPlants" id="AVESA.00010b.r2.1AG0061260.1.CDS"/>
    </source>
</evidence>
<reference evidence="1" key="1">
    <citation type="submission" date="2021-05" db="EMBL/GenBank/DDBJ databases">
        <authorList>
            <person name="Scholz U."/>
            <person name="Mascher M."/>
            <person name="Fiebig A."/>
        </authorList>
    </citation>
    <scope>NUCLEOTIDE SEQUENCE [LARGE SCALE GENOMIC DNA]</scope>
</reference>
<sequence length="424" mass="47609">MLYQLGSRHTVLRAAMAFAAATRTRGLSNLLERRLHPSIPQLLPSSSTGDPRQPSPLPPKPAPRSFQFAISHFGTSQNLNFLPFGLHLLPGPPHRSFSSSPRDTDFTNVLTDAAHAAAAPASFPGEVARAAEDSTMAVAAVQHLIDAVHSFTGLNWWISIALSTVLLRCVVSTLWMLSRKRAYMTRHDLQQFGKLAKNAKDDASRREAANRIIENLGLLSILPPIVTTYTIVTLYSSISNMVDKVPSLNGGGAFWFTDLTTPDALCIFPMIMSLFIMLRLEVGNSSLRRCKGCTRRIRKVKMIWRAISLLSMLWTATLPQVVRSRSTCFYLESFVPKYIEVVYMVENNIPYKGVRLDTGFMLYRPYVPIIDLSTCACKIDKKTHKCWTISIHKSIAMCTVQKKRNWHSTHDHLFCIQCLDMHVF</sequence>
<name>A0ACD5TJ15_AVESA</name>
<proteinExistence type="predicted"/>
<dbReference type="EnsemblPlants" id="AVESA.00010b.r2.1AG0061260.1">
    <property type="protein sequence ID" value="AVESA.00010b.r2.1AG0061260.1.CDS"/>
    <property type="gene ID" value="AVESA.00010b.r2.1AG0061260"/>
</dbReference>
<reference evidence="1" key="2">
    <citation type="submission" date="2025-09" db="UniProtKB">
        <authorList>
            <consortium name="EnsemblPlants"/>
        </authorList>
    </citation>
    <scope>IDENTIFICATION</scope>
</reference>
<evidence type="ECO:0000313" key="2">
    <source>
        <dbReference type="Proteomes" id="UP001732700"/>
    </source>
</evidence>
<organism evidence="1 2">
    <name type="scientific">Avena sativa</name>
    <name type="common">Oat</name>
    <dbReference type="NCBI Taxonomy" id="4498"/>
    <lineage>
        <taxon>Eukaryota</taxon>
        <taxon>Viridiplantae</taxon>
        <taxon>Streptophyta</taxon>
        <taxon>Embryophyta</taxon>
        <taxon>Tracheophyta</taxon>
        <taxon>Spermatophyta</taxon>
        <taxon>Magnoliopsida</taxon>
        <taxon>Liliopsida</taxon>
        <taxon>Poales</taxon>
        <taxon>Poaceae</taxon>
        <taxon>BOP clade</taxon>
        <taxon>Pooideae</taxon>
        <taxon>Poodae</taxon>
        <taxon>Poeae</taxon>
        <taxon>Poeae Chloroplast Group 1 (Aveneae type)</taxon>
        <taxon>Aveninae</taxon>
        <taxon>Avena</taxon>
    </lineage>
</organism>
<accession>A0ACD5TJ15</accession>
<dbReference type="Proteomes" id="UP001732700">
    <property type="component" value="Chromosome 1A"/>
</dbReference>
<keyword evidence="2" id="KW-1185">Reference proteome</keyword>
<protein>
    <submittedName>
        <fullName evidence="1">Uncharacterized protein</fullName>
    </submittedName>
</protein>